<dbReference type="EMBL" id="JAHLFS010000028">
    <property type="protein sequence ID" value="MBU3851455.1"/>
    <property type="molecule type" value="Genomic_DNA"/>
</dbReference>
<dbReference type="PANTHER" id="PTHR47268">
    <property type="entry name" value="ACYLPHOSPHATASE"/>
    <property type="match status" value="1"/>
</dbReference>
<comment type="catalytic activity">
    <reaction evidence="4 5">
        <text>an acyl phosphate + H2O = a carboxylate + phosphate + H(+)</text>
        <dbReference type="Rhea" id="RHEA:14965"/>
        <dbReference type="ChEBI" id="CHEBI:15377"/>
        <dbReference type="ChEBI" id="CHEBI:15378"/>
        <dbReference type="ChEBI" id="CHEBI:29067"/>
        <dbReference type="ChEBI" id="CHEBI:43474"/>
        <dbReference type="ChEBI" id="CHEBI:59918"/>
        <dbReference type="EC" id="3.6.1.7"/>
    </reaction>
</comment>
<evidence type="ECO:0000259" key="7">
    <source>
        <dbReference type="PROSITE" id="PS51160"/>
    </source>
</evidence>
<dbReference type="InterPro" id="IPR036046">
    <property type="entry name" value="Acylphosphatase-like_dom_sf"/>
</dbReference>
<comment type="similarity">
    <text evidence="1 6">Belongs to the acylphosphatase family.</text>
</comment>
<protein>
    <recommendedName>
        <fullName evidence="3 5">acylphosphatase</fullName>
        <ecNumber evidence="2 5">3.6.1.7</ecNumber>
    </recommendedName>
</protein>
<sequence length="105" mass="11896">MRIINGEIIIKRRSIMGITINVFGHVQGVGFRWHTQQIATKLDIKGFVENEPDGSVYIEASSTSNEQLQQFINAIQQGPAPESRVDNIQVKQANLPMYQDFTIKH</sequence>
<dbReference type="SUPFAM" id="SSF54975">
    <property type="entry name" value="Acylphosphatase/BLUF domain-like"/>
    <property type="match status" value="1"/>
</dbReference>
<dbReference type="InterPro" id="IPR020456">
    <property type="entry name" value="Acylphosphatase"/>
</dbReference>
<comment type="caution">
    <text evidence="8">The sequence shown here is derived from an EMBL/GenBank/DDBJ whole genome shotgun (WGS) entry which is preliminary data.</text>
</comment>
<reference evidence="8" key="1">
    <citation type="journal article" date="2021" name="PeerJ">
        <title>Extensive microbial diversity within the chicken gut microbiome revealed by metagenomics and culture.</title>
        <authorList>
            <person name="Gilroy R."/>
            <person name="Ravi A."/>
            <person name="Getino M."/>
            <person name="Pursley I."/>
            <person name="Horton D.L."/>
            <person name="Alikhan N.F."/>
            <person name="Baker D."/>
            <person name="Gharbi K."/>
            <person name="Hall N."/>
            <person name="Watson M."/>
            <person name="Adriaenssens E.M."/>
            <person name="Foster-Nyarko E."/>
            <person name="Jarju S."/>
            <person name="Secka A."/>
            <person name="Antonio M."/>
            <person name="Oren A."/>
            <person name="Chaudhuri R.R."/>
            <person name="La Ragione R."/>
            <person name="Hildebrand F."/>
            <person name="Pallen M.J."/>
        </authorList>
    </citation>
    <scope>NUCLEOTIDE SEQUENCE</scope>
    <source>
        <strain evidence="8">F6-6636</strain>
    </source>
</reference>
<name>A0A948TIM1_9LACO</name>
<evidence type="ECO:0000313" key="9">
    <source>
        <dbReference type="Proteomes" id="UP000777303"/>
    </source>
</evidence>
<gene>
    <name evidence="8" type="ORF">H9901_01990</name>
</gene>
<evidence type="ECO:0000313" key="8">
    <source>
        <dbReference type="EMBL" id="MBU3851455.1"/>
    </source>
</evidence>
<evidence type="ECO:0000256" key="6">
    <source>
        <dbReference type="RuleBase" id="RU004168"/>
    </source>
</evidence>
<keyword evidence="5" id="KW-0378">Hydrolase</keyword>
<organism evidence="8 9">
    <name type="scientific">Candidatus Paralactobacillus gallistercoris</name>
    <dbReference type="NCBI Taxonomy" id="2838724"/>
    <lineage>
        <taxon>Bacteria</taxon>
        <taxon>Bacillati</taxon>
        <taxon>Bacillota</taxon>
        <taxon>Bacilli</taxon>
        <taxon>Lactobacillales</taxon>
        <taxon>Lactobacillaceae</taxon>
        <taxon>Lactobacillus</taxon>
    </lineage>
</organism>
<feature type="domain" description="Acylphosphatase-like" evidence="7">
    <location>
        <begin position="17"/>
        <end position="105"/>
    </location>
</feature>
<dbReference type="EC" id="3.6.1.7" evidence="2 5"/>
<dbReference type="PROSITE" id="PS51160">
    <property type="entry name" value="ACYLPHOSPHATASE_3"/>
    <property type="match status" value="1"/>
</dbReference>
<proteinExistence type="inferred from homology"/>
<dbReference type="Gene3D" id="3.30.70.100">
    <property type="match status" value="1"/>
</dbReference>
<dbReference type="InterPro" id="IPR001792">
    <property type="entry name" value="Acylphosphatase-like_dom"/>
</dbReference>
<dbReference type="AlphaFoldDB" id="A0A948TIM1"/>
<evidence type="ECO:0000256" key="4">
    <source>
        <dbReference type="ARBA" id="ARBA00047645"/>
    </source>
</evidence>
<evidence type="ECO:0000256" key="1">
    <source>
        <dbReference type="ARBA" id="ARBA00005614"/>
    </source>
</evidence>
<evidence type="ECO:0000256" key="5">
    <source>
        <dbReference type="PROSITE-ProRule" id="PRU00520"/>
    </source>
</evidence>
<dbReference type="PANTHER" id="PTHR47268:SF4">
    <property type="entry name" value="ACYLPHOSPHATASE"/>
    <property type="match status" value="1"/>
</dbReference>
<dbReference type="InterPro" id="IPR017968">
    <property type="entry name" value="Acylphosphatase_CS"/>
</dbReference>
<dbReference type="Pfam" id="PF00708">
    <property type="entry name" value="Acylphosphatase"/>
    <property type="match status" value="1"/>
</dbReference>
<accession>A0A948TIM1</accession>
<evidence type="ECO:0000256" key="3">
    <source>
        <dbReference type="ARBA" id="ARBA00015991"/>
    </source>
</evidence>
<reference evidence="8" key="2">
    <citation type="submission" date="2021-04" db="EMBL/GenBank/DDBJ databases">
        <authorList>
            <person name="Gilroy R."/>
        </authorList>
    </citation>
    <scope>NUCLEOTIDE SEQUENCE</scope>
    <source>
        <strain evidence="8">F6-6636</strain>
    </source>
</reference>
<dbReference type="Proteomes" id="UP000777303">
    <property type="component" value="Unassembled WGS sequence"/>
</dbReference>
<evidence type="ECO:0000256" key="2">
    <source>
        <dbReference type="ARBA" id="ARBA00012150"/>
    </source>
</evidence>
<dbReference type="PROSITE" id="PS00150">
    <property type="entry name" value="ACYLPHOSPHATASE_1"/>
    <property type="match status" value="1"/>
</dbReference>
<feature type="active site" evidence="5">
    <location>
        <position position="50"/>
    </location>
</feature>
<feature type="active site" evidence="5">
    <location>
        <position position="32"/>
    </location>
</feature>
<dbReference type="GO" id="GO:0003998">
    <property type="term" value="F:acylphosphatase activity"/>
    <property type="evidence" value="ECO:0007669"/>
    <property type="project" value="UniProtKB-EC"/>
</dbReference>